<dbReference type="EMBL" id="UINC01185607">
    <property type="protein sequence ID" value="SVD97398.1"/>
    <property type="molecule type" value="Genomic_DNA"/>
</dbReference>
<protein>
    <submittedName>
        <fullName evidence="2">Uncharacterized protein</fullName>
    </submittedName>
</protein>
<evidence type="ECO:0000256" key="1">
    <source>
        <dbReference type="SAM" id="MobiDB-lite"/>
    </source>
</evidence>
<gene>
    <name evidence="2" type="ORF">METZ01_LOCUS450252</name>
</gene>
<sequence length="76" mass="7647">MQACARLMQVTVQLFAANAGLDAAVAIVGVYCEDVIHAAQIKTEAAMSGDDAPLDAGTSAKGDDGEPVPVTDGKNA</sequence>
<organism evidence="2">
    <name type="scientific">marine metagenome</name>
    <dbReference type="NCBI Taxonomy" id="408172"/>
    <lineage>
        <taxon>unclassified sequences</taxon>
        <taxon>metagenomes</taxon>
        <taxon>ecological metagenomes</taxon>
    </lineage>
</organism>
<reference evidence="2" key="1">
    <citation type="submission" date="2018-05" db="EMBL/GenBank/DDBJ databases">
        <authorList>
            <person name="Lanie J.A."/>
            <person name="Ng W.-L."/>
            <person name="Kazmierczak K.M."/>
            <person name="Andrzejewski T.M."/>
            <person name="Davidsen T.M."/>
            <person name="Wayne K.J."/>
            <person name="Tettelin H."/>
            <person name="Glass J.I."/>
            <person name="Rusch D."/>
            <person name="Podicherti R."/>
            <person name="Tsui H.-C.T."/>
            <person name="Winkler M.E."/>
        </authorList>
    </citation>
    <scope>NUCLEOTIDE SEQUENCE</scope>
</reference>
<accession>A0A382ZRW9</accession>
<evidence type="ECO:0000313" key="2">
    <source>
        <dbReference type="EMBL" id="SVD97398.1"/>
    </source>
</evidence>
<proteinExistence type="predicted"/>
<feature type="region of interest" description="Disordered" evidence="1">
    <location>
        <begin position="45"/>
        <end position="76"/>
    </location>
</feature>
<dbReference type="AlphaFoldDB" id="A0A382ZRW9"/>
<name>A0A382ZRW9_9ZZZZ</name>